<dbReference type="PATRIC" id="fig|911238.3.peg.1157"/>
<dbReference type="EMBL" id="AEUN01000414">
    <property type="protein sequence ID" value="EHJ07920.1"/>
    <property type="molecule type" value="Genomic_DNA"/>
</dbReference>
<gene>
    <name evidence="2" type="ORF">SS7213T_06776</name>
</gene>
<accession>G5JIR7</accession>
<dbReference type="OrthoDB" id="2395978at2"/>
<proteinExistence type="predicted"/>
<reference evidence="2 3" key="1">
    <citation type="journal article" date="2012" name="BMC Genomics">
        <title>Comparative genomic analysis of the genus Staphylococcus including Staphylococcus aureus and its newly described sister species Staphylococcus simiae.</title>
        <authorList>
            <person name="Suzuki H."/>
            <person name="Lefebure T."/>
            <person name="Pavinski Bitar P."/>
            <person name="Stanhope M.J."/>
        </authorList>
    </citation>
    <scope>NUCLEOTIDE SEQUENCE [LARGE SCALE GENOMIC DNA]</scope>
    <source>
        <strain evidence="2 3">CCM 7213</strain>
    </source>
</reference>
<dbReference type="InterPro" id="IPR023089">
    <property type="entry name" value="YozE_SAM-like"/>
</dbReference>
<dbReference type="Gene3D" id="1.10.150.260">
    <property type="entry name" value="YozE SAM-like"/>
    <property type="match status" value="1"/>
</dbReference>
<comment type="caution">
    <text evidence="2">The sequence shown here is derived from an EMBL/GenBank/DDBJ whole genome shotgun (WGS) entry which is preliminary data.</text>
</comment>
<dbReference type="AlphaFoldDB" id="G5JIR7"/>
<name>G5JIR7_9STAP</name>
<dbReference type="RefSeq" id="WP_002463927.1">
    <property type="nucleotide sequence ID" value="NZ_AEUN01000414.1"/>
</dbReference>
<keyword evidence="3" id="KW-1185">Reference proteome</keyword>
<feature type="domain" description="YozE SAM-like" evidence="1">
    <location>
        <begin position="2"/>
        <end position="64"/>
    </location>
</feature>
<organism evidence="2 3">
    <name type="scientific">Staphylococcus simiae CCM 7213 = CCUG 51256</name>
    <dbReference type="NCBI Taxonomy" id="911238"/>
    <lineage>
        <taxon>Bacteria</taxon>
        <taxon>Bacillati</taxon>
        <taxon>Bacillota</taxon>
        <taxon>Bacilli</taxon>
        <taxon>Bacillales</taxon>
        <taxon>Staphylococcaceae</taxon>
        <taxon>Staphylococcus</taxon>
    </lineage>
</organism>
<protein>
    <recommendedName>
        <fullName evidence="1">YozE SAM-like domain-containing protein</fullName>
    </recommendedName>
</protein>
<evidence type="ECO:0000259" key="1">
    <source>
        <dbReference type="Pfam" id="PF06855"/>
    </source>
</evidence>
<dbReference type="InterPro" id="IPR036806">
    <property type="entry name" value="YozE_SAM-like_sf"/>
</dbReference>
<dbReference type="Pfam" id="PF06855">
    <property type="entry name" value="YozE_SAM_like"/>
    <property type="match status" value="1"/>
</dbReference>
<evidence type="ECO:0000313" key="3">
    <source>
        <dbReference type="Proteomes" id="UP000005413"/>
    </source>
</evidence>
<evidence type="ECO:0000313" key="2">
    <source>
        <dbReference type="EMBL" id="EHJ07920.1"/>
    </source>
</evidence>
<sequence length="67" mass="7922">MTFYNFIMGFENDNTPFGKLAHHISEDKQFPKTEQNNNVIRAYVISNYKDQQLIEMTNRAISIYMIS</sequence>
<dbReference type="SUPFAM" id="SSF140652">
    <property type="entry name" value="YozE-like"/>
    <property type="match status" value="1"/>
</dbReference>
<dbReference type="Proteomes" id="UP000005413">
    <property type="component" value="Unassembled WGS sequence"/>
</dbReference>